<evidence type="ECO:0000256" key="8">
    <source>
        <dbReference type="ARBA" id="ARBA00023012"/>
    </source>
</evidence>
<dbReference type="InterPro" id="IPR003661">
    <property type="entry name" value="HisK_dim/P_dom"/>
</dbReference>
<dbReference type="PRINTS" id="PR00344">
    <property type="entry name" value="BCTRLSENSOR"/>
</dbReference>
<organism evidence="12 13">
    <name type="scientific">Litchfieldia luteola</name>
    <dbReference type="NCBI Taxonomy" id="682179"/>
    <lineage>
        <taxon>Bacteria</taxon>
        <taxon>Bacillati</taxon>
        <taxon>Bacillota</taxon>
        <taxon>Bacilli</taxon>
        <taxon>Bacillales</taxon>
        <taxon>Bacillaceae</taxon>
        <taxon>Litchfieldia</taxon>
    </lineage>
</organism>
<dbReference type="EMBL" id="JADCLJ010000007">
    <property type="protein sequence ID" value="MBE4907263.1"/>
    <property type="molecule type" value="Genomic_DNA"/>
</dbReference>
<keyword evidence="7" id="KW-0067">ATP-binding</keyword>
<dbReference type="CDD" id="cd00082">
    <property type="entry name" value="HisKA"/>
    <property type="match status" value="1"/>
</dbReference>
<evidence type="ECO:0000256" key="6">
    <source>
        <dbReference type="ARBA" id="ARBA00022777"/>
    </source>
</evidence>
<feature type="coiled-coil region" evidence="9">
    <location>
        <begin position="96"/>
        <end position="148"/>
    </location>
</feature>
<dbReference type="InterPro" id="IPR036890">
    <property type="entry name" value="HATPase_C_sf"/>
</dbReference>
<evidence type="ECO:0000256" key="9">
    <source>
        <dbReference type="SAM" id="Coils"/>
    </source>
</evidence>
<dbReference type="PANTHER" id="PTHR43065:SF46">
    <property type="entry name" value="C4-DICARBOXYLATE TRANSPORT SENSOR PROTEIN DCTB"/>
    <property type="match status" value="1"/>
</dbReference>
<keyword evidence="9" id="KW-0175">Coiled coil</keyword>
<dbReference type="InterPro" id="IPR003594">
    <property type="entry name" value="HATPase_dom"/>
</dbReference>
<evidence type="ECO:0000259" key="11">
    <source>
        <dbReference type="SMART" id="SM00388"/>
    </source>
</evidence>
<evidence type="ECO:0000256" key="2">
    <source>
        <dbReference type="ARBA" id="ARBA00012438"/>
    </source>
</evidence>
<evidence type="ECO:0000256" key="4">
    <source>
        <dbReference type="ARBA" id="ARBA00022679"/>
    </source>
</evidence>
<keyword evidence="13" id="KW-1185">Reference proteome</keyword>
<gene>
    <name evidence="12" type="ORF">IMZ08_04215</name>
</gene>
<dbReference type="Gene3D" id="3.30.565.10">
    <property type="entry name" value="Histidine kinase-like ATPase, C-terminal domain"/>
    <property type="match status" value="1"/>
</dbReference>
<feature type="domain" description="Signal transduction histidine kinase dimerisation/phosphoacceptor" evidence="11">
    <location>
        <begin position="150"/>
        <end position="215"/>
    </location>
</feature>
<comment type="caution">
    <text evidence="12">The sequence shown here is derived from an EMBL/GenBank/DDBJ whole genome shotgun (WGS) entry which is preliminary data.</text>
</comment>
<feature type="domain" description="Histidine kinase/HSP90-like ATPase" evidence="10">
    <location>
        <begin position="257"/>
        <end position="368"/>
    </location>
</feature>
<dbReference type="SMART" id="SM00388">
    <property type="entry name" value="HisKA"/>
    <property type="match status" value="1"/>
</dbReference>
<evidence type="ECO:0000256" key="7">
    <source>
        <dbReference type="ARBA" id="ARBA00022840"/>
    </source>
</evidence>
<evidence type="ECO:0000259" key="10">
    <source>
        <dbReference type="SMART" id="SM00387"/>
    </source>
</evidence>
<dbReference type="InterPro" id="IPR036097">
    <property type="entry name" value="HisK_dim/P_sf"/>
</dbReference>
<protein>
    <recommendedName>
        <fullName evidence="2">histidine kinase</fullName>
        <ecNumber evidence="2">2.7.13.3</ecNumber>
    </recommendedName>
</protein>
<dbReference type="SMART" id="SM00387">
    <property type="entry name" value="HATPase_c"/>
    <property type="match status" value="1"/>
</dbReference>
<evidence type="ECO:0000256" key="1">
    <source>
        <dbReference type="ARBA" id="ARBA00000085"/>
    </source>
</evidence>
<dbReference type="Pfam" id="PF02518">
    <property type="entry name" value="HATPase_c"/>
    <property type="match status" value="1"/>
</dbReference>
<keyword evidence="3" id="KW-0597">Phosphoprotein</keyword>
<dbReference type="PANTHER" id="PTHR43065">
    <property type="entry name" value="SENSOR HISTIDINE KINASE"/>
    <property type="match status" value="1"/>
</dbReference>
<keyword evidence="8" id="KW-0902">Two-component regulatory system</keyword>
<dbReference type="SUPFAM" id="SSF55874">
    <property type="entry name" value="ATPase domain of HSP90 chaperone/DNA topoisomerase II/histidine kinase"/>
    <property type="match status" value="1"/>
</dbReference>
<name>A0ABR9QFJ8_9BACI</name>
<evidence type="ECO:0000313" key="13">
    <source>
        <dbReference type="Proteomes" id="UP001516662"/>
    </source>
</evidence>
<keyword evidence="5" id="KW-0547">Nucleotide-binding</keyword>
<reference evidence="12 13" key="1">
    <citation type="submission" date="2020-10" db="EMBL/GenBank/DDBJ databases">
        <title>Bacillus sp. HD4P25, an endophyte from a halophyte.</title>
        <authorList>
            <person name="Sun J.-Q."/>
        </authorList>
    </citation>
    <scope>NUCLEOTIDE SEQUENCE [LARGE SCALE GENOMIC DNA]</scope>
    <source>
        <strain evidence="12 13">YIM 93174</strain>
    </source>
</reference>
<proteinExistence type="predicted"/>
<comment type="catalytic activity">
    <reaction evidence="1">
        <text>ATP + protein L-histidine = ADP + protein N-phospho-L-histidine.</text>
        <dbReference type="EC" id="2.7.13.3"/>
    </reaction>
</comment>
<dbReference type="RefSeq" id="WP_193534729.1">
    <property type="nucleotide sequence ID" value="NZ_JADCLJ010000007.1"/>
</dbReference>
<sequence>MQLLKKSFEFIPFPFFVIDADFNITGGSEEALSQFPAAANFLELVDFGSRKKAERFMKPVFASSKMELNLMTKNHSLLLYDVYTQWEGDARIFVFCIEKQESIQQIQAIISKLEKQLETENLTLLEKQEQMENTLKKMEQVVMHHENLNNFGKMAASIANELKRPLVSIRGFLQLLKPYLIEVEKDHYADIALEEVDHANNLIYQYLSTTNPSVPEVEQVNIQKMIIEVINSTQGLASNFHCELNYMKEQILPVIDIDPKQIKQVMYNLITNAFDAIEGSENTGNGQITIRTLLTKNTLQISVQDNGKGMDMETKKRLFTPFFTTKEKGTGIGLAVCLKIIQNHGGIIEVLSKPGEGSTFIIVLPIEL</sequence>
<evidence type="ECO:0000256" key="3">
    <source>
        <dbReference type="ARBA" id="ARBA00022553"/>
    </source>
</evidence>
<evidence type="ECO:0000256" key="5">
    <source>
        <dbReference type="ARBA" id="ARBA00022741"/>
    </source>
</evidence>
<dbReference type="Gene3D" id="1.10.287.130">
    <property type="match status" value="1"/>
</dbReference>
<dbReference type="EC" id="2.7.13.3" evidence="2"/>
<dbReference type="InterPro" id="IPR004358">
    <property type="entry name" value="Sig_transdc_His_kin-like_C"/>
</dbReference>
<evidence type="ECO:0000313" key="12">
    <source>
        <dbReference type="EMBL" id="MBE4907263.1"/>
    </source>
</evidence>
<dbReference type="SUPFAM" id="SSF47384">
    <property type="entry name" value="Homodimeric domain of signal transducing histidine kinase"/>
    <property type="match status" value="1"/>
</dbReference>
<keyword evidence="6" id="KW-0418">Kinase</keyword>
<dbReference type="Proteomes" id="UP001516662">
    <property type="component" value="Unassembled WGS sequence"/>
</dbReference>
<dbReference type="Pfam" id="PF00512">
    <property type="entry name" value="HisKA"/>
    <property type="match status" value="1"/>
</dbReference>
<accession>A0ABR9QFJ8</accession>
<keyword evidence="4" id="KW-0808">Transferase</keyword>